<protein>
    <submittedName>
        <fullName evidence="1">Acyl-CoA dehydrogenase</fullName>
    </submittedName>
</protein>
<proteinExistence type="predicted"/>
<dbReference type="EMBL" id="RFDI01001670">
    <property type="protein sequence ID" value="RSR38813.1"/>
    <property type="molecule type" value="Genomic_DNA"/>
</dbReference>
<evidence type="ECO:0000313" key="2">
    <source>
        <dbReference type="Proteomes" id="UP000280073"/>
    </source>
</evidence>
<name>A0A3R9TLU6_ACIBA</name>
<feature type="non-terminal residue" evidence="1">
    <location>
        <position position="17"/>
    </location>
</feature>
<accession>A0A3R9TLU6</accession>
<sequence length="17" mass="2089">MPLYKAPLRDMQFVLHE</sequence>
<evidence type="ECO:0000313" key="1">
    <source>
        <dbReference type="EMBL" id="RSR38813.1"/>
    </source>
</evidence>
<organism evidence="1 2">
    <name type="scientific">Acinetobacter baumannii</name>
    <dbReference type="NCBI Taxonomy" id="470"/>
    <lineage>
        <taxon>Bacteria</taxon>
        <taxon>Pseudomonadati</taxon>
        <taxon>Pseudomonadota</taxon>
        <taxon>Gammaproteobacteria</taxon>
        <taxon>Moraxellales</taxon>
        <taxon>Moraxellaceae</taxon>
        <taxon>Acinetobacter</taxon>
        <taxon>Acinetobacter calcoaceticus/baumannii complex</taxon>
    </lineage>
</organism>
<reference evidence="1 2" key="1">
    <citation type="submission" date="2018-10" db="EMBL/GenBank/DDBJ databases">
        <title>GWAS and RNA-Seq identify cryptic mechanisms of antimicrobial resistance in Acinetobacter baumannii.</title>
        <authorList>
            <person name="Sahl J.W."/>
        </authorList>
    </citation>
    <scope>NUCLEOTIDE SEQUENCE [LARGE SCALE GENOMIC DNA]</scope>
    <source>
        <strain evidence="1 2">TG28175</strain>
    </source>
</reference>
<dbReference type="Proteomes" id="UP000280073">
    <property type="component" value="Unassembled WGS sequence"/>
</dbReference>
<comment type="caution">
    <text evidence="1">The sequence shown here is derived from an EMBL/GenBank/DDBJ whole genome shotgun (WGS) entry which is preliminary data.</text>
</comment>
<dbReference type="AlphaFoldDB" id="A0A3R9TLU6"/>
<gene>
    <name evidence="1" type="ORF">EA686_22915</name>
</gene>